<protein>
    <recommendedName>
        <fullName evidence="2">DUF4485 domain-containing protein</fullName>
    </recommendedName>
</protein>
<evidence type="ECO:0000256" key="1">
    <source>
        <dbReference type="SAM" id="Coils"/>
    </source>
</evidence>
<feature type="coiled-coil region" evidence="1">
    <location>
        <begin position="371"/>
        <end position="426"/>
    </location>
</feature>
<organism evidence="3 4">
    <name type="scientific">Acyrthosiphon pisum</name>
    <name type="common">Pea aphid</name>
    <dbReference type="NCBI Taxonomy" id="7029"/>
    <lineage>
        <taxon>Eukaryota</taxon>
        <taxon>Metazoa</taxon>
        <taxon>Ecdysozoa</taxon>
        <taxon>Arthropoda</taxon>
        <taxon>Hexapoda</taxon>
        <taxon>Insecta</taxon>
        <taxon>Pterygota</taxon>
        <taxon>Neoptera</taxon>
        <taxon>Paraneoptera</taxon>
        <taxon>Hemiptera</taxon>
        <taxon>Sternorrhyncha</taxon>
        <taxon>Aphidomorpha</taxon>
        <taxon>Aphidoidea</taxon>
        <taxon>Aphididae</taxon>
        <taxon>Macrosiphini</taxon>
        <taxon>Acyrthosiphon</taxon>
    </lineage>
</organism>
<dbReference type="AlphaFoldDB" id="A0A8R1W6Z6"/>
<proteinExistence type="predicted"/>
<reference evidence="4" key="1">
    <citation type="submission" date="2010-06" db="EMBL/GenBank/DDBJ databases">
        <authorList>
            <person name="Jiang H."/>
            <person name="Abraham K."/>
            <person name="Ali S."/>
            <person name="Alsbrooks S.L."/>
            <person name="Anim B.N."/>
            <person name="Anosike U.S."/>
            <person name="Attaway T."/>
            <person name="Bandaranaike D.P."/>
            <person name="Battles P.K."/>
            <person name="Bell S.N."/>
            <person name="Bell A.V."/>
            <person name="Beltran B."/>
            <person name="Bickham C."/>
            <person name="Bustamante Y."/>
            <person name="Caleb T."/>
            <person name="Canada A."/>
            <person name="Cardenas V."/>
            <person name="Carter K."/>
            <person name="Chacko J."/>
            <person name="Chandrabose M.N."/>
            <person name="Chavez D."/>
            <person name="Chavez A."/>
            <person name="Chen L."/>
            <person name="Chu H.-S."/>
            <person name="Claassen K.J."/>
            <person name="Cockrell R."/>
            <person name="Collins M."/>
            <person name="Cooper J.A."/>
            <person name="Cree A."/>
            <person name="Curry S.M."/>
            <person name="Da Y."/>
            <person name="Dao M.D."/>
            <person name="Das B."/>
            <person name="Davila M.-L."/>
            <person name="Davy-Carroll L."/>
            <person name="Denson S."/>
            <person name="Dinh H."/>
            <person name="Ebong V.E."/>
            <person name="Edwards J.R."/>
            <person name="Egan A."/>
            <person name="El-Daye J."/>
            <person name="Escobedo L."/>
            <person name="Fernandez S."/>
            <person name="Fernando P.R."/>
            <person name="Flagg N."/>
            <person name="Forbes L.D."/>
            <person name="Fowler R.G."/>
            <person name="Fu Q."/>
            <person name="Gabisi R.A."/>
            <person name="Ganer J."/>
            <person name="Garbino Pronczuk A."/>
            <person name="Garcia R.M."/>
            <person name="Garner T."/>
            <person name="Garrett T.E."/>
            <person name="Gonzalez D.A."/>
            <person name="Hamid H."/>
            <person name="Hawkins E.S."/>
            <person name="Hirani K."/>
            <person name="Hogues M.E."/>
            <person name="Hollins B."/>
            <person name="Hsiao C.-H."/>
            <person name="Jabil R."/>
            <person name="James M.L."/>
            <person name="Jhangiani S.N."/>
            <person name="Johnson B."/>
            <person name="Johnson Q."/>
            <person name="Joshi V."/>
            <person name="Kalu J.B."/>
            <person name="Kam C."/>
            <person name="Kashfia A."/>
            <person name="Keebler J."/>
            <person name="Kisamo H."/>
            <person name="Kovar C.L."/>
            <person name="Lago L.A."/>
            <person name="Lai C.-Y."/>
            <person name="Laidlaw J."/>
            <person name="Lara F."/>
            <person name="Le T.-K."/>
            <person name="Lee S.L."/>
            <person name="Legall F.H."/>
            <person name="Lemon S.J."/>
            <person name="Lewis L.R."/>
            <person name="Li B."/>
            <person name="Liu Y."/>
            <person name="Liu Y.-S."/>
            <person name="Lopez J."/>
            <person name="Lozado R.J."/>
            <person name="Lu J."/>
            <person name="Madu R.C."/>
            <person name="Maheshwari M."/>
            <person name="Maheshwari R."/>
            <person name="Malloy K."/>
            <person name="Martinez E."/>
            <person name="Mathew T."/>
            <person name="Mercado I.C."/>
            <person name="Mercado C."/>
            <person name="Meyer B."/>
            <person name="Montgomery K."/>
            <person name="Morgan M.B."/>
            <person name="Munidasa M."/>
            <person name="Nazareth L.V."/>
            <person name="Nelson J."/>
            <person name="Ng B.M."/>
            <person name="Nguyen N.B."/>
            <person name="Nguyen P.Q."/>
            <person name="Nguyen T."/>
            <person name="Obregon M."/>
            <person name="Okwuonu G.O."/>
            <person name="Onwere C.G."/>
            <person name="Orozco G."/>
            <person name="Parra A."/>
            <person name="Patel S."/>
            <person name="Patil S."/>
            <person name="Perez A."/>
            <person name="Perez Y."/>
            <person name="Pham C."/>
            <person name="Primus E.L."/>
            <person name="Pu L.-L."/>
            <person name="Puazo M."/>
            <person name="Qin X."/>
            <person name="Quiroz J.B."/>
            <person name="Reese J."/>
            <person name="Richards S."/>
            <person name="Rives C.M."/>
            <person name="Robberts R."/>
            <person name="Ruiz S.J."/>
            <person name="Ruiz M.J."/>
            <person name="Santibanez J."/>
            <person name="Schneider B.W."/>
            <person name="Sisson I."/>
            <person name="Smith M."/>
            <person name="Sodergren E."/>
            <person name="Song X.-Z."/>
            <person name="Song B.B."/>
            <person name="Summersgill H."/>
            <person name="Thelus R."/>
            <person name="Thornton R.D."/>
            <person name="Trejos Z.Y."/>
            <person name="Usmani K."/>
            <person name="Vattathil S."/>
            <person name="Villasana D."/>
            <person name="Walker D.L."/>
            <person name="Wang S."/>
            <person name="Wang K."/>
            <person name="White C.S."/>
            <person name="Williams A.C."/>
            <person name="Williamson J."/>
            <person name="Wilson K."/>
            <person name="Woghiren I.O."/>
            <person name="Woodworth J.R."/>
            <person name="Worley K.C."/>
            <person name="Wright R.A."/>
            <person name="Wu W."/>
            <person name="Young L."/>
            <person name="Zhang L."/>
            <person name="Zhang J."/>
            <person name="Zhu Y."/>
            <person name="Muzny D.M."/>
            <person name="Weinstock G."/>
            <person name="Gibbs R.A."/>
        </authorList>
    </citation>
    <scope>NUCLEOTIDE SEQUENCE [LARGE SCALE GENOMIC DNA]</scope>
    <source>
        <strain evidence="4">LSR1</strain>
    </source>
</reference>
<feature type="domain" description="DUF4485" evidence="2">
    <location>
        <begin position="11"/>
        <end position="91"/>
    </location>
</feature>
<keyword evidence="4" id="KW-1185">Reference proteome</keyword>
<evidence type="ECO:0000313" key="4">
    <source>
        <dbReference type="Proteomes" id="UP000007819"/>
    </source>
</evidence>
<sequence length="535" mass="61652">MNNILENNEDLHEEFKTLLVKIEPHFLALKSNLEKLLCREWLHKLFKTGKHEESLRNAYLTKLFEQLVKGKLKEPFNNLPKHRSPLLPLRSVSKPNINVRDKKPIKKVEETLITDVVNVHKNADAPQSTKNHVDTKEIKLFGNVCDKNTIKKVEETLITDEVNVHKTVDAHKSMEIHVPTNEIKMLVDVHDRNTIKKEEETLITDVVNAHKTVDSHKCTENHLPTNEIKMVIDVRDCNTIKKEEETLITDELNVQKTVDATKSTDNHLPTNEIKMVIDVCDRNTIKKQEETLITDELNVHKTFDAPKSTENHVHTNEMKINENSDQAKQLNVNEIADDSKEVQWQKLTVDESEGGDGLTLNVETKLKLVSVEKSSNELKKKSDLLAEQVQEMKLYTDTVLIKHDKIIVLNTELNKFQNDIKNMSEQEAADELSVSKLLKHVLKKTTVLDNTIVSVMDRLKTIVENACASKKNYNFAIEQLKELHRLKMDEKEKFHAMPNKNFNSHLKEYVGKVEEEAMSEQLNDENYNDCDYSST</sequence>
<evidence type="ECO:0000313" key="3">
    <source>
        <dbReference type="EnsemblMetazoa" id="XP_003247629.1"/>
    </source>
</evidence>
<dbReference type="EnsemblMetazoa" id="XM_003247581.4">
    <property type="protein sequence ID" value="XP_003247629.1"/>
    <property type="gene ID" value="LOC100571942"/>
</dbReference>
<keyword evidence="1" id="KW-0175">Coiled coil</keyword>
<dbReference type="InterPro" id="IPR027831">
    <property type="entry name" value="DUF4485"/>
</dbReference>
<dbReference type="RefSeq" id="XP_003247629.1">
    <property type="nucleotide sequence ID" value="XM_003247581.3"/>
</dbReference>
<evidence type="ECO:0000259" key="2">
    <source>
        <dbReference type="Pfam" id="PF14846"/>
    </source>
</evidence>
<accession>A0A8R1W6Z6</accession>
<dbReference type="GeneID" id="100571942"/>
<dbReference type="Pfam" id="PF14846">
    <property type="entry name" value="DUF4485"/>
    <property type="match status" value="1"/>
</dbReference>
<dbReference type="KEGG" id="api:100571942"/>
<name>A0A8R1W6Z6_ACYPI</name>
<dbReference type="OrthoDB" id="6609612at2759"/>
<dbReference type="Proteomes" id="UP000007819">
    <property type="component" value="Chromosome X"/>
</dbReference>
<reference evidence="3" key="2">
    <citation type="submission" date="2022-06" db="UniProtKB">
        <authorList>
            <consortium name="EnsemblMetazoa"/>
        </authorList>
    </citation>
    <scope>IDENTIFICATION</scope>
</reference>